<gene>
    <name evidence="1" type="ORF">V2H45_20850</name>
</gene>
<sequence>MVTQYWTFVRIDIATGKPKVEEIALAKIFLQQGFPELTKFPVSTDISLHLWKIWRGEDYAESQRHAAQLCLRCYISHQILEASLQIFRQFSDRYGLPLEELLPCVLDDILPTTFNQTSSYISLAREILETFDPERSKLNTWTNRKVRQHRELNVLLLDYGIYLISDWAILNDTTSKQLRQVLSTSLQFTETEIQIAVLLLDRYHEVYRKARLQQRAAGSNGHCQPPTSNQLAQIVKDVPSLSANTALIQLREFAKHLREYRLQSRGGKPSSLSIDDPNTSMDSDRLSSALIDSTEVEHQEFLQTFRKELLVQLDRAIAFAIDAHLERIAPKKDRALQNFLEALCLFHCHGKAMAEIARDLSLKAQYQVSRLLKLKELRADIRREILSNLQKQVLVLAQTYADPQRLQTLDALVEVTLEEIIDKELLEEAESETQSARGHPLASLFAQRLCRYMKKFDC</sequence>
<comment type="caution">
    <text evidence="1">The sequence shown here is derived from an EMBL/GenBank/DDBJ whole genome shotgun (WGS) entry which is preliminary data.</text>
</comment>
<protein>
    <submittedName>
        <fullName evidence="1">Uncharacterized protein</fullName>
    </submittedName>
</protein>
<organism evidence="1 2">
    <name type="scientific">Tumidithrix elongata BACA0141</name>
    <dbReference type="NCBI Taxonomy" id="2716417"/>
    <lineage>
        <taxon>Bacteria</taxon>
        <taxon>Bacillati</taxon>
        <taxon>Cyanobacteriota</taxon>
        <taxon>Cyanophyceae</taxon>
        <taxon>Pseudanabaenales</taxon>
        <taxon>Pseudanabaenaceae</taxon>
        <taxon>Tumidithrix</taxon>
        <taxon>Tumidithrix elongata</taxon>
    </lineage>
</organism>
<evidence type="ECO:0000313" key="1">
    <source>
        <dbReference type="EMBL" id="MEE3719198.1"/>
    </source>
</evidence>
<keyword evidence="2" id="KW-1185">Reference proteome</keyword>
<accession>A0AAW9Q7L0</accession>
<name>A0AAW9Q7L0_9CYAN</name>
<evidence type="ECO:0000313" key="2">
    <source>
        <dbReference type="Proteomes" id="UP001333818"/>
    </source>
</evidence>
<proteinExistence type="predicted"/>
<dbReference type="EMBL" id="JAZBJZ010000117">
    <property type="protein sequence ID" value="MEE3719198.1"/>
    <property type="molecule type" value="Genomic_DNA"/>
</dbReference>
<dbReference type="RefSeq" id="WP_330485635.1">
    <property type="nucleotide sequence ID" value="NZ_JAZBJZ010000117.1"/>
</dbReference>
<dbReference type="AlphaFoldDB" id="A0AAW9Q7L0"/>
<reference evidence="1" key="1">
    <citation type="submission" date="2024-01" db="EMBL/GenBank/DDBJ databases">
        <title>Bank of Algae and Cyanobacteria of the Azores (BACA) strain genomes.</title>
        <authorList>
            <person name="Luz R."/>
            <person name="Cordeiro R."/>
            <person name="Fonseca A."/>
            <person name="Goncalves V."/>
        </authorList>
    </citation>
    <scope>NUCLEOTIDE SEQUENCE</scope>
    <source>
        <strain evidence="1">BACA0141</strain>
    </source>
</reference>
<dbReference type="Proteomes" id="UP001333818">
    <property type="component" value="Unassembled WGS sequence"/>
</dbReference>